<accession>A0AAP0NQJ8</accession>
<protein>
    <submittedName>
        <fullName evidence="1">Uncharacterized protein</fullName>
    </submittedName>
</protein>
<sequence>MKVGDDDEEDRFQGWQLKHPLGCRCCKRKWTASQVWSHRLRIAIESLFVKDSNASQDDIPYEDPTSGLWMRTCRGHSTSTWRSGNKTKHNKLLT</sequence>
<evidence type="ECO:0000313" key="2">
    <source>
        <dbReference type="Proteomes" id="UP001419268"/>
    </source>
</evidence>
<keyword evidence="2" id="KW-1185">Reference proteome</keyword>
<dbReference type="Proteomes" id="UP001419268">
    <property type="component" value="Unassembled WGS sequence"/>
</dbReference>
<proteinExistence type="predicted"/>
<evidence type="ECO:0000313" key="1">
    <source>
        <dbReference type="EMBL" id="KAK9112646.1"/>
    </source>
</evidence>
<organism evidence="1 2">
    <name type="scientific">Stephania cephalantha</name>
    <dbReference type="NCBI Taxonomy" id="152367"/>
    <lineage>
        <taxon>Eukaryota</taxon>
        <taxon>Viridiplantae</taxon>
        <taxon>Streptophyta</taxon>
        <taxon>Embryophyta</taxon>
        <taxon>Tracheophyta</taxon>
        <taxon>Spermatophyta</taxon>
        <taxon>Magnoliopsida</taxon>
        <taxon>Ranunculales</taxon>
        <taxon>Menispermaceae</taxon>
        <taxon>Menispermoideae</taxon>
        <taxon>Cissampelideae</taxon>
        <taxon>Stephania</taxon>
    </lineage>
</organism>
<reference evidence="1 2" key="1">
    <citation type="submission" date="2024-01" db="EMBL/GenBank/DDBJ databases">
        <title>Genome assemblies of Stephania.</title>
        <authorList>
            <person name="Yang L."/>
        </authorList>
    </citation>
    <scope>NUCLEOTIDE SEQUENCE [LARGE SCALE GENOMIC DNA]</scope>
    <source>
        <strain evidence="1">JXDWG</strain>
        <tissue evidence="1">Leaf</tissue>
    </source>
</reference>
<gene>
    <name evidence="1" type="ORF">Scep_020165</name>
</gene>
<dbReference type="EMBL" id="JBBNAG010000008">
    <property type="protein sequence ID" value="KAK9112646.1"/>
    <property type="molecule type" value="Genomic_DNA"/>
</dbReference>
<dbReference type="AlphaFoldDB" id="A0AAP0NQJ8"/>
<name>A0AAP0NQJ8_9MAGN</name>
<comment type="caution">
    <text evidence="1">The sequence shown here is derived from an EMBL/GenBank/DDBJ whole genome shotgun (WGS) entry which is preliminary data.</text>
</comment>